<evidence type="ECO:0000313" key="2">
    <source>
        <dbReference type="WBParaSite" id="Hba_05081"/>
    </source>
</evidence>
<reference evidence="2" key="1">
    <citation type="submission" date="2016-11" db="UniProtKB">
        <authorList>
            <consortium name="WormBaseParasite"/>
        </authorList>
    </citation>
    <scope>IDENTIFICATION</scope>
</reference>
<evidence type="ECO:0000313" key="1">
    <source>
        <dbReference type="Proteomes" id="UP000095283"/>
    </source>
</evidence>
<dbReference type="Proteomes" id="UP000095283">
    <property type="component" value="Unplaced"/>
</dbReference>
<organism evidence="1 2">
    <name type="scientific">Heterorhabditis bacteriophora</name>
    <name type="common">Entomopathogenic nematode worm</name>
    <dbReference type="NCBI Taxonomy" id="37862"/>
    <lineage>
        <taxon>Eukaryota</taxon>
        <taxon>Metazoa</taxon>
        <taxon>Ecdysozoa</taxon>
        <taxon>Nematoda</taxon>
        <taxon>Chromadorea</taxon>
        <taxon>Rhabditida</taxon>
        <taxon>Rhabditina</taxon>
        <taxon>Rhabditomorpha</taxon>
        <taxon>Strongyloidea</taxon>
        <taxon>Heterorhabditidae</taxon>
        <taxon>Heterorhabditis</taxon>
    </lineage>
</organism>
<name>A0A1I7WJ87_HETBA</name>
<accession>A0A1I7WJ87</accession>
<proteinExistence type="predicted"/>
<protein>
    <submittedName>
        <fullName evidence="2">Uncharacterized protein</fullName>
    </submittedName>
</protein>
<keyword evidence="1" id="KW-1185">Reference proteome</keyword>
<sequence length="154" mass="18006">MPILSKLAHSLGLQILTTNCYETIHTWEPDCLKAILVSDTFFVFSYFQQIQSNSIVIDYCNYIYCILLGNKNTVKANLKHLILSITSLIAKKGNLRKIDWKKFIYDVLRSTMFSLLKLKILTCNIMSYIRHFIIVDLKTVYRICTCNFIFINFN</sequence>
<dbReference type="AlphaFoldDB" id="A0A1I7WJ87"/>
<dbReference type="WBParaSite" id="Hba_05081">
    <property type="protein sequence ID" value="Hba_05081"/>
    <property type="gene ID" value="Hba_05081"/>
</dbReference>